<dbReference type="PANTHER" id="PTHR33672">
    <property type="entry name" value="YCF3-INTERACTING PROTEIN 1, CHLOROPLASTIC"/>
    <property type="match status" value="1"/>
</dbReference>
<name>A0ABD3KP64_EUCGL</name>
<organism evidence="2 3">
    <name type="scientific">Eucalyptus globulus</name>
    <name type="common">Tasmanian blue gum</name>
    <dbReference type="NCBI Taxonomy" id="34317"/>
    <lineage>
        <taxon>Eukaryota</taxon>
        <taxon>Viridiplantae</taxon>
        <taxon>Streptophyta</taxon>
        <taxon>Embryophyta</taxon>
        <taxon>Tracheophyta</taxon>
        <taxon>Spermatophyta</taxon>
        <taxon>Magnoliopsida</taxon>
        <taxon>eudicotyledons</taxon>
        <taxon>Gunneridae</taxon>
        <taxon>Pentapetalae</taxon>
        <taxon>rosids</taxon>
        <taxon>malvids</taxon>
        <taxon>Myrtales</taxon>
        <taxon>Myrtaceae</taxon>
        <taxon>Myrtoideae</taxon>
        <taxon>Eucalypteae</taxon>
        <taxon>Eucalyptus</taxon>
    </lineage>
</organism>
<feature type="compositionally biased region" description="Polar residues" evidence="1">
    <location>
        <begin position="241"/>
        <end position="252"/>
    </location>
</feature>
<protein>
    <submittedName>
        <fullName evidence="2">Uncharacterized protein</fullName>
    </submittedName>
</protein>
<dbReference type="EMBL" id="JBJKBG010000005">
    <property type="protein sequence ID" value="KAL3741152.1"/>
    <property type="molecule type" value="Genomic_DNA"/>
</dbReference>
<dbReference type="AlphaFoldDB" id="A0ABD3KP64"/>
<sequence>MSLTFFLFPSFKTPSPIRETIFILGGKMIPSSSSPSGNNAQPSQENCYIVQMDLFDFGNHRNLEPTTVSAVKERASVRHEKQIGVDPISLQQEPAFFVAKPLAPIKTSGLHSLLPQLSPAKSTFLSHSLPNSATTSPRFPSVSNLLKRNKKWVQHESQAQAPPRLDFDHLMMLSPYLAMQQEMRSFRRSKSCGEGRAVPPSVDFDLLATKAKAEATGTTSSTSDSSCTSDGSESEYHQDANLKNNFPRSVSNEDSDGEREKESRQEEFKCGALCLFLPGFGKAKPVKSKKYSSQAPENNFVISRTVSLEKFECGSWASPVINMNGISHEDGAGSGIGDSANLFFDLPLEMIRSSANDTHSPVTAAFIFDNERKGVLKKNGSLRTPNRKSHESSRHVRFSTSSPTSYPASPTSCITPRLRKAREDFHAFLEAQSA</sequence>
<accession>A0ABD3KP64</accession>
<evidence type="ECO:0000313" key="3">
    <source>
        <dbReference type="Proteomes" id="UP001634007"/>
    </source>
</evidence>
<reference evidence="2 3" key="1">
    <citation type="submission" date="2024-11" db="EMBL/GenBank/DDBJ databases">
        <title>Chromosome-level genome assembly of Eucalyptus globulus Labill. provides insights into its genome evolution.</title>
        <authorList>
            <person name="Li X."/>
        </authorList>
    </citation>
    <scope>NUCLEOTIDE SEQUENCE [LARGE SCALE GENOMIC DNA]</scope>
    <source>
        <strain evidence="2">CL2024</strain>
        <tissue evidence="2">Fresh tender leaves</tissue>
    </source>
</reference>
<feature type="region of interest" description="Disordered" evidence="1">
    <location>
        <begin position="213"/>
        <end position="264"/>
    </location>
</feature>
<gene>
    <name evidence="2" type="ORF">ACJRO7_022291</name>
</gene>
<dbReference type="InterPro" id="IPR040340">
    <property type="entry name" value="CEST/Y3IP1"/>
</dbReference>
<dbReference type="Proteomes" id="UP001634007">
    <property type="component" value="Unassembled WGS sequence"/>
</dbReference>
<evidence type="ECO:0000256" key="1">
    <source>
        <dbReference type="SAM" id="MobiDB-lite"/>
    </source>
</evidence>
<evidence type="ECO:0000313" key="2">
    <source>
        <dbReference type="EMBL" id="KAL3741152.1"/>
    </source>
</evidence>
<proteinExistence type="predicted"/>
<feature type="compositionally biased region" description="Low complexity" evidence="1">
    <location>
        <begin position="213"/>
        <end position="231"/>
    </location>
</feature>
<dbReference type="PANTHER" id="PTHR33672:SF24">
    <property type="entry name" value="OS01G0798600 PROTEIN"/>
    <property type="match status" value="1"/>
</dbReference>
<comment type="caution">
    <text evidence="2">The sequence shown here is derived from an EMBL/GenBank/DDBJ whole genome shotgun (WGS) entry which is preliminary data.</text>
</comment>
<feature type="region of interest" description="Disordered" evidence="1">
    <location>
        <begin position="377"/>
        <end position="413"/>
    </location>
</feature>
<keyword evidence="3" id="KW-1185">Reference proteome</keyword>
<feature type="compositionally biased region" description="Low complexity" evidence="1">
    <location>
        <begin position="399"/>
        <end position="412"/>
    </location>
</feature>